<dbReference type="EMBL" id="JAFBMS010000017">
    <property type="protein sequence ID" value="KAG9345668.1"/>
    <property type="molecule type" value="Genomic_DNA"/>
</dbReference>
<accession>A0A8T2P801</accession>
<gene>
    <name evidence="1" type="ORF">JZ751_008812</name>
</gene>
<name>A0A8T2P801_9TELE</name>
<keyword evidence="2" id="KW-1185">Reference proteome</keyword>
<sequence>MMSQGPFTTAQSHLHGPKPYRMCLLPPLRLRVSHSSAPCSLLSGAVKVERSCVCMSTCTRLCMTPIWPTPSSGLTAAAAPSTLSPRTRRSWLSAGVRARATARP</sequence>
<dbReference type="AlphaFoldDB" id="A0A8T2P801"/>
<evidence type="ECO:0000313" key="1">
    <source>
        <dbReference type="EMBL" id="KAG9345668.1"/>
    </source>
</evidence>
<evidence type="ECO:0000313" key="2">
    <source>
        <dbReference type="Proteomes" id="UP000824540"/>
    </source>
</evidence>
<organism evidence="1 2">
    <name type="scientific">Albula glossodonta</name>
    <name type="common">roundjaw bonefish</name>
    <dbReference type="NCBI Taxonomy" id="121402"/>
    <lineage>
        <taxon>Eukaryota</taxon>
        <taxon>Metazoa</taxon>
        <taxon>Chordata</taxon>
        <taxon>Craniata</taxon>
        <taxon>Vertebrata</taxon>
        <taxon>Euteleostomi</taxon>
        <taxon>Actinopterygii</taxon>
        <taxon>Neopterygii</taxon>
        <taxon>Teleostei</taxon>
        <taxon>Albuliformes</taxon>
        <taxon>Albulidae</taxon>
        <taxon>Albula</taxon>
    </lineage>
</organism>
<reference evidence="1" key="1">
    <citation type="thesis" date="2021" institute="BYU ScholarsArchive" country="Provo, UT, USA">
        <title>Applications of and Algorithms for Genome Assembly and Genomic Analyses with an Emphasis on Marine Teleosts.</title>
        <authorList>
            <person name="Pickett B.D."/>
        </authorList>
    </citation>
    <scope>NUCLEOTIDE SEQUENCE</scope>
    <source>
        <strain evidence="1">HI-2016</strain>
    </source>
</reference>
<proteinExistence type="predicted"/>
<comment type="caution">
    <text evidence="1">The sequence shown here is derived from an EMBL/GenBank/DDBJ whole genome shotgun (WGS) entry which is preliminary data.</text>
</comment>
<protein>
    <submittedName>
        <fullName evidence="1">Uncharacterized protein</fullName>
    </submittedName>
</protein>
<dbReference type="Proteomes" id="UP000824540">
    <property type="component" value="Unassembled WGS sequence"/>
</dbReference>